<protein>
    <recommendedName>
        <fullName evidence="4">ABC transporter permease</fullName>
    </recommendedName>
</protein>
<gene>
    <name evidence="2" type="ORF">FD09_GL002753</name>
</gene>
<dbReference type="PATRIC" id="fig|1423792.3.peg.2813"/>
<dbReference type="EMBL" id="AZEC01000006">
    <property type="protein sequence ID" value="KRL12767.1"/>
    <property type="molecule type" value="Genomic_DNA"/>
</dbReference>
<evidence type="ECO:0000313" key="2">
    <source>
        <dbReference type="EMBL" id="KRL12767.1"/>
    </source>
</evidence>
<dbReference type="RefSeq" id="WP_057820344.1">
    <property type="nucleotide sequence ID" value="NZ_AZEC01000006.1"/>
</dbReference>
<dbReference type="Proteomes" id="UP000051330">
    <property type="component" value="Unassembled WGS sequence"/>
</dbReference>
<feature type="transmembrane region" description="Helical" evidence="1">
    <location>
        <begin position="313"/>
        <end position="334"/>
    </location>
</feature>
<keyword evidence="1" id="KW-1133">Transmembrane helix</keyword>
<dbReference type="OrthoDB" id="2320684at2"/>
<evidence type="ECO:0008006" key="4">
    <source>
        <dbReference type="Google" id="ProtNLM"/>
    </source>
</evidence>
<reference evidence="2 3" key="1">
    <citation type="journal article" date="2015" name="Genome Announc.">
        <title>Expanding the biotechnology potential of lactobacilli through comparative genomics of 213 strains and associated genera.</title>
        <authorList>
            <person name="Sun Z."/>
            <person name="Harris H.M."/>
            <person name="McCann A."/>
            <person name="Guo C."/>
            <person name="Argimon S."/>
            <person name="Zhang W."/>
            <person name="Yang X."/>
            <person name="Jeffery I.B."/>
            <person name="Cooney J.C."/>
            <person name="Kagawa T.F."/>
            <person name="Liu W."/>
            <person name="Song Y."/>
            <person name="Salvetti E."/>
            <person name="Wrobel A."/>
            <person name="Rasinkangas P."/>
            <person name="Parkhill J."/>
            <person name="Rea M.C."/>
            <person name="O'Sullivan O."/>
            <person name="Ritari J."/>
            <person name="Douillard F.P."/>
            <person name="Paul Ross R."/>
            <person name="Yang R."/>
            <person name="Briner A.E."/>
            <person name="Felis G.E."/>
            <person name="de Vos W.M."/>
            <person name="Barrangou R."/>
            <person name="Klaenhammer T.R."/>
            <person name="Caufield P.W."/>
            <person name="Cui Y."/>
            <person name="Zhang H."/>
            <person name="O'Toole P.W."/>
        </authorList>
    </citation>
    <scope>NUCLEOTIDE SEQUENCE [LARGE SCALE GENOMIC DNA]</scope>
    <source>
        <strain evidence="2 3">DSM 12744</strain>
    </source>
</reference>
<feature type="transmembrane region" description="Helical" evidence="1">
    <location>
        <begin position="284"/>
        <end position="306"/>
    </location>
</feature>
<accession>A0A0R1MXA2</accession>
<evidence type="ECO:0000313" key="3">
    <source>
        <dbReference type="Proteomes" id="UP000051330"/>
    </source>
</evidence>
<dbReference type="STRING" id="1423792.FD09_GL002753"/>
<keyword evidence="1" id="KW-0812">Transmembrane</keyword>
<dbReference type="AlphaFoldDB" id="A0A0R1MXA2"/>
<comment type="caution">
    <text evidence="2">The sequence shown here is derived from an EMBL/GenBank/DDBJ whole genome shotgun (WGS) entry which is preliminary data.</text>
</comment>
<feature type="transmembrane region" description="Helical" evidence="1">
    <location>
        <begin position="226"/>
        <end position="252"/>
    </location>
</feature>
<keyword evidence="3" id="KW-1185">Reference proteome</keyword>
<name>A0A0R1MXA2_9LACO</name>
<feature type="transmembrane region" description="Helical" evidence="1">
    <location>
        <begin position="179"/>
        <end position="199"/>
    </location>
</feature>
<organism evidence="2 3">
    <name type="scientific">Schleiferilactobacillus perolens DSM 12744</name>
    <dbReference type="NCBI Taxonomy" id="1423792"/>
    <lineage>
        <taxon>Bacteria</taxon>
        <taxon>Bacillati</taxon>
        <taxon>Bacillota</taxon>
        <taxon>Bacilli</taxon>
        <taxon>Lactobacillales</taxon>
        <taxon>Lactobacillaceae</taxon>
        <taxon>Schleiferilactobacillus</taxon>
    </lineage>
</organism>
<proteinExistence type="predicted"/>
<evidence type="ECO:0000256" key="1">
    <source>
        <dbReference type="SAM" id="Phobius"/>
    </source>
</evidence>
<feature type="transmembrane region" description="Helical" evidence="1">
    <location>
        <begin position="370"/>
        <end position="389"/>
    </location>
</feature>
<sequence>MTMMYFHVQWLRFWHNRKNQAVTLVVLIATLAYCFYSVPSYQPTWPIDPVTIKATRDRRRSELSPFSTSSAVQDYPILVKQATAELAALDQKDYRAYAAVARKQVLYVDERIDPMASIQFYFYPMPYYADDNPFALYDGHYGSQEIAARYLAVSRYRGGTVTGNVLEERTSLQTLQRTISGGLTLFLLLGAVFLANDLVTNDRRHRTVVQGLPLTPWRALTAKTGLAWLATMGITGGFILILILTTVFRYGFGSLGIPTTLFHLPPGRTAYFSTTPLGLYLAKWLVLLALLIWLFTRLTLLLSILFRNEYIPLLLAGGAIFSQALYLESGVGAIKNWTTWTLLTYFDVGKILSGYQKYLYQTDQITFNRGLLLIGGAVLLVELIVLLVTHRRHFALVH</sequence>
<keyword evidence="1" id="KW-0472">Membrane</keyword>